<dbReference type="PROSITE" id="PS51998">
    <property type="entry name" value="DEK_C"/>
    <property type="match status" value="1"/>
</dbReference>
<accession>A0A1B6FWA8</accession>
<dbReference type="SUPFAM" id="SSF109715">
    <property type="entry name" value="DEK C-terminal domain"/>
    <property type="match status" value="1"/>
</dbReference>
<dbReference type="PANTHER" id="PTHR13468">
    <property type="entry name" value="DEK PROTEIN"/>
    <property type="match status" value="1"/>
</dbReference>
<evidence type="ECO:0000256" key="5">
    <source>
        <dbReference type="SAM" id="MobiDB-lite"/>
    </source>
</evidence>
<feature type="region of interest" description="Disordered" evidence="5">
    <location>
        <begin position="1"/>
        <end position="102"/>
    </location>
</feature>
<evidence type="ECO:0000313" key="7">
    <source>
        <dbReference type="EMBL" id="JAS54488.1"/>
    </source>
</evidence>
<dbReference type="AlphaFoldDB" id="A0A1B6FWA8"/>
<feature type="compositionally biased region" description="Basic and acidic residues" evidence="5">
    <location>
        <begin position="441"/>
        <end position="450"/>
    </location>
</feature>
<name>A0A1B6FWA8_9HEMI</name>
<proteinExistence type="predicted"/>
<evidence type="ECO:0000256" key="4">
    <source>
        <dbReference type="ARBA" id="ARBA00023242"/>
    </source>
</evidence>
<feature type="compositionally biased region" description="Acidic residues" evidence="5">
    <location>
        <begin position="379"/>
        <end position="396"/>
    </location>
</feature>
<feature type="compositionally biased region" description="Polar residues" evidence="5">
    <location>
        <begin position="214"/>
        <end position="233"/>
    </location>
</feature>
<feature type="region of interest" description="Disordered" evidence="5">
    <location>
        <begin position="213"/>
        <end position="493"/>
    </location>
</feature>
<gene>
    <name evidence="7" type="ORF">g.4427</name>
</gene>
<feature type="compositionally biased region" description="Acidic residues" evidence="5">
    <location>
        <begin position="430"/>
        <end position="440"/>
    </location>
</feature>
<evidence type="ECO:0000256" key="1">
    <source>
        <dbReference type="ARBA" id="ARBA00004123"/>
    </source>
</evidence>
<dbReference type="GO" id="GO:0005634">
    <property type="term" value="C:nucleus"/>
    <property type="evidence" value="ECO:0007669"/>
    <property type="project" value="UniProtKB-SubCell"/>
</dbReference>
<protein>
    <recommendedName>
        <fullName evidence="6">DEK-C domain-containing protein</fullName>
    </recommendedName>
</protein>
<keyword evidence="2" id="KW-0156">Chromatin regulator</keyword>
<dbReference type="InterPro" id="IPR014876">
    <property type="entry name" value="DEK_C"/>
</dbReference>
<feature type="compositionally biased region" description="Basic residues" evidence="5">
    <location>
        <begin position="42"/>
        <end position="58"/>
    </location>
</feature>
<evidence type="ECO:0000256" key="3">
    <source>
        <dbReference type="ARBA" id="ARBA00023125"/>
    </source>
</evidence>
<dbReference type="GO" id="GO:0006325">
    <property type="term" value="P:chromatin organization"/>
    <property type="evidence" value="ECO:0007669"/>
    <property type="project" value="UniProtKB-KW"/>
</dbReference>
<comment type="subcellular location">
    <subcellularLocation>
        <location evidence="1">Nucleus</location>
    </subcellularLocation>
</comment>
<keyword evidence="4" id="KW-0539">Nucleus</keyword>
<feature type="domain" description="DEK-C" evidence="6">
    <location>
        <begin position="488"/>
        <end position="544"/>
    </location>
</feature>
<feature type="compositionally biased region" description="Acidic residues" evidence="5">
    <location>
        <begin position="406"/>
        <end position="417"/>
    </location>
</feature>
<feature type="compositionally biased region" description="Basic residues" evidence="5">
    <location>
        <begin position="270"/>
        <end position="293"/>
    </location>
</feature>
<feature type="compositionally biased region" description="Basic and acidic residues" evidence="5">
    <location>
        <begin position="7"/>
        <end position="41"/>
    </location>
</feature>
<evidence type="ECO:0000256" key="2">
    <source>
        <dbReference type="ARBA" id="ARBA00022853"/>
    </source>
</evidence>
<sequence>MSSESESDTKSEQDKKSVENGEVKNGDDKNIDDEKTDTVKEKKTRGRKKGQVAKKNGKGVKSSAVDEEVNENSKTDDEAAESVESAPSVETKKKPAPKKVNGLKLGDIPAIEIALNRFRTEDLKLLHQIIYDEPGNLKQIKKSVKRFKGFDYAKNSDEYKKKLKEMSDDLDSRQLKSVCEMLDLNRKSNDVTELATIILDFLVEPSDLSAKVVTMSSGGRPQRSTKTKASYSSADDDDDDVNVSKKSIYRDYSDSFDDSESEPDSEDGKKRSRKKSTVAAKRTPRAATKRKQPVRAGGTRGRGRGRPPKSKKYESSTGESADSNVGDKDSSDYEEPEEKKPVARTGRRGAVAKVTKPVENNTRGSRVAKKKAIEAVAEKDEEDDDDDDEDNEEDKENESVSKESVENEDEDEDEEDDGKEKDDGVSNEANGDEEVDEEAADKDKDDENDKKKKTATTESSLGKRVANNKQDSEANSDEEPLAKKTKKGPSDEEIKKYLESILNGANLENITMKNVCSDVYEHWKGHDLIKRRDFIKETVKSLISVDESD</sequence>
<organism evidence="7">
    <name type="scientific">Cuerna arida</name>
    <dbReference type="NCBI Taxonomy" id="1464854"/>
    <lineage>
        <taxon>Eukaryota</taxon>
        <taxon>Metazoa</taxon>
        <taxon>Ecdysozoa</taxon>
        <taxon>Arthropoda</taxon>
        <taxon>Hexapoda</taxon>
        <taxon>Insecta</taxon>
        <taxon>Pterygota</taxon>
        <taxon>Neoptera</taxon>
        <taxon>Paraneoptera</taxon>
        <taxon>Hemiptera</taxon>
        <taxon>Auchenorrhyncha</taxon>
        <taxon>Membracoidea</taxon>
        <taxon>Cicadellidae</taxon>
        <taxon>Cicadellinae</taxon>
        <taxon>Proconiini</taxon>
        <taxon>Cuerna</taxon>
    </lineage>
</organism>
<dbReference type="Pfam" id="PF08766">
    <property type="entry name" value="DEK_C"/>
    <property type="match status" value="1"/>
</dbReference>
<dbReference type="GO" id="GO:0042393">
    <property type="term" value="F:histone binding"/>
    <property type="evidence" value="ECO:0007669"/>
    <property type="project" value="TreeGrafter"/>
</dbReference>
<reference evidence="7" key="1">
    <citation type="submission" date="2015-11" db="EMBL/GenBank/DDBJ databases">
        <title>De novo transcriptome assembly of four potential Pierce s Disease insect vectors from Arizona vineyards.</title>
        <authorList>
            <person name="Tassone E.E."/>
        </authorList>
    </citation>
    <scope>NUCLEOTIDE SEQUENCE</scope>
</reference>
<feature type="compositionally biased region" description="Acidic residues" evidence="5">
    <location>
        <begin position="254"/>
        <end position="265"/>
    </location>
</feature>
<dbReference type="Gene3D" id="1.10.10.60">
    <property type="entry name" value="Homeodomain-like"/>
    <property type="match status" value="1"/>
</dbReference>
<evidence type="ECO:0000259" key="6">
    <source>
        <dbReference type="PROSITE" id="PS51998"/>
    </source>
</evidence>
<dbReference type="InterPro" id="IPR044198">
    <property type="entry name" value="DEK"/>
</dbReference>
<feature type="compositionally biased region" description="Basic residues" evidence="5">
    <location>
        <begin position="301"/>
        <end position="310"/>
    </location>
</feature>
<dbReference type="EMBL" id="GECZ01015281">
    <property type="protein sequence ID" value="JAS54488.1"/>
    <property type="molecule type" value="Transcribed_RNA"/>
</dbReference>
<keyword evidence="3" id="KW-0238">DNA-binding</keyword>
<dbReference type="GO" id="GO:2000779">
    <property type="term" value="P:regulation of double-strand break repair"/>
    <property type="evidence" value="ECO:0007669"/>
    <property type="project" value="TreeGrafter"/>
</dbReference>
<feature type="compositionally biased region" description="Basic and acidic residues" evidence="5">
    <location>
        <begin position="325"/>
        <end position="341"/>
    </location>
</feature>
<dbReference type="PANTHER" id="PTHR13468:SF1">
    <property type="entry name" value="PROTEIN DEK"/>
    <property type="match status" value="1"/>
</dbReference>
<dbReference type="GO" id="GO:0003677">
    <property type="term" value="F:DNA binding"/>
    <property type="evidence" value="ECO:0007669"/>
    <property type="project" value="UniProtKB-KW"/>
</dbReference>